<accession>A0ABN4MXA6</accession>
<reference evidence="1" key="1">
    <citation type="submission" date="2017-12" db="EMBL/GenBank/DDBJ databases">
        <title>Pseudomonas sp. MS586 complete sequence.</title>
        <authorList>
            <person name="Lu S."/>
            <person name="Deng P."/>
        </authorList>
    </citation>
    <scope>NUCLEOTIDE SEQUENCE</scope>
    <source>
        <strain evidence="1">MS586</strain>
    </source>
</reference>
<dbReference type="Proteomes" id="UP000075187">
    <property type="component" value="Chromosome"/>
</dbReference>
<dbReference type="RefSeq" id="WP_064383895.1">
    <property type="nucleotide sequence ID" value="NZ_BQIG01000009.1"/>
</dbReference>
<sequence length="143" mass="16033">MGIQSGSSNSVANTFTYQIDSGEAGEFYYAQGYSGRYLEITGARDDWEHQLEQMIFRFDPAITSGQYSLDSPVVQVGVLTGWVNIRYTPISMTLKLTVDHASQHIYGVYDIQTKEDYAGGNNPGIRVNGLFDVNWSTTNSRRR</sequence>
<evidence type="ECO:0000313" key="2">
    <source>
        <dbReference type="Proteomes" id="UP000075187"/>
    </source>
</evidence>
<proteinExistence type="predicted"/>
<evidence type="ECO:0000313" key="1">
    <source>
        <dbReference type="EMBL" id="AMQ86838.1"/>
    </source>
</evidence>
<organism evidence="1 2">
    <name type="scientific">Pseudomonas glycinae</name>
    <dbReference type="NCBI Taxonomy" id="1785145"/>
    <lineage>
        <taxon>Bacteria</taxon>
        <taxon>Pseudomonadati</taxon>
        <taxon>Pseudomonadota</taxon>
        <taxon>Gammaproteobacteria</taxon>
        <taxon>Pseudomonadales</taxon>
        <taxon>Pseudomonadaceae</taxon>
        <taxon>Pseudomonas</taxon>
    </lineage>
</organism>
<protein>
    <submittedName>
        <fullName evidence="1">Uncharacterized protein</fullName>
    </submittedName>
</protein>
<gene>
    <name evidence="1" type="ORF">AWU82_26995</name>
</gene>
<keyword evidence="2" id="KW-1185">Reference proteome</keyword>
<name>A0ABN4MXA6_9PSED</name>
<dbReference type="EMBL" id="CP014205">
    <property type="protein sequence ID" value="AMQ86838.1"/>
    <property type="molecule type" value="Genomic_DNA"/>
</dbReference>